<dbReference type="SMART" id="SM00490">
    <property type="entry name" value="HELICc"/>
    <property type="match status" value="1"/>
</dbReference>
<keyword evidence="3" id="KW-0378">Hydrolase</keyword>
<dbReference type="PROSITE" id="PS51194">
    <property type="entry name" value="HELICASE_CTER"/>
    <property type="match status" value="1"/>
</dbReference>
<dbReference type="PROSITE" id="PS51195">
    <property type="entry name" value="Q_MOTIF"/>
    <property type="match status" value="1"/>
</dbReference>
<dbReference type="SMART" id="SM00487">
    <property type="entry name" value="DEXDc"/>
    <property type="match status" value="1"/>
</dbReference>
<dbReference type="Proteomes" id="UP001209570">
    <property type="component" value="Unassembled WGS sequence"/>
</dbReference>
<dbReference type="CDD" id="cd00268">
    <property type="entry name" value="DEADc"/>
    <property type="match status" value="1"/>
</dbReference>
<proteinExistence type="predicted"/>
<keyword evidence="2" id="KW-0547">Nucleotide-binding</keyword>
<evidence type="ECO:0000259" key="8">
    <source>
        <dbReference type="PROSITE" id="PS51192"/>
    </source>
</evidence>
<dbReference type="InterPro" id="IPR027417">
    <property type="entry name" value="P-loop_NTPase"/>
</dbReference>
<dbReference type="GO" id="GO:0016787">
    <property type="term" value="F:hydrolase activity"/>
    <property type="evidence" value="ECO:0007669"/>
    <property type="project" value="UniProtKB-KW"/>
</dbReference>
<dbReference type="CDD" id="cd18787">
    <property type="entry name" value="SF2_C_DEAD"/>
    <property type="match status" value="1"/>
</dbReference>
<dbReference type="InterPro" id="IPR001650">
    <property type="entry name" value="Helicase_C-like"/>
</dbReference>
<reference evidence="11" key="1">
    <citation type="submission" date="2021-12" db="EMBL/GenBank/DDBJ databases">
        <title>Prjna785345.</title>
        <authorList>
            <person name="Rujirawat T."/>
            <person name="Krajaejun T."/>
        </authorList>
    </citation>
    <scope>NUCLEOTIDE SEQUENCE</scope>
    <source>
        <strain evidence="11">Pi057C3</strain>
    </source>
</reference>
<feature type="domain" description="Helicase C-terminal" evidence="9">
    <location>
        <begin position="336"/>
        <end position="481"/>
    </location>
</feature>
<dbReference type="GO" id="GO:0005524">
    <property type="term" value="F:ATP binding"/>
    <property type="evidence" value="ECO:0007669"/>
    <property type="project" value="UniProtKB-KW"/>
</dbReference>
<dbReference type="EMBL" id="JAKCXM010000014">
    <property type="protein sequence ID" value="KAJ0408117.1"/>
    <property type="molecule type" value="Genomic_DNA"/>
</dbReference>
<dbReference type="InterPro" id="IPR011545">
    <property type="entry name" value="DEAD/DEAH_box_helicase_dom"/>
</dbReference>
<keyword evidence="12" id="KW-1185">Reference proteome</keyword>
<evidence type="ECO:0000256" key="6">
    <source>
        <dbReference type="PROSITE-ProRule" id="PRU00552"/>
    </source>
</evidence>
<comment type="caution">
    <text evidence="11">The sequence shown here is derived from an EMBL/GenBank/DDBJ whole genome shotgun (WGS) entry which is preliminary data.</text>
</comment>
<dbReference type="PROSITE" id="PS51192">
    <property type="entry name" value="HELICASE_ATP_BIND_1"/>
    <property type="match status" value="1"/>
</dbReference>
<evidence type="ECO:0000256" key="5">
    <source>
        <dbReference type="ARBA" id="ARBA00022840"/>
    </source>
</evidence>
<evidence type="ECO:0000259" key="10">
    <source>
        <dbReference type="PROSITE" id="PS51195"/>
    </source>
</evidence>
<name>A0AAD5MHK9_PYTIN</name>
<gene>
    <name evidence="11" type="ORF">P43SY_002087</name>
</gene>
<keyword evidence="5" id="KW-0067">ATP-binding</keyword>
<evidence type="ECO:0000313" key="12">
    <source>
        <dbReference type="Proteomes" id="UP001209570"/>
    </source>
</evidence>
<feature type="region of interest" description="Disordered" evidence="7">
    <location>
        <begin position="19"/>
        <end position="50"/>
    </location>
</feature>
<feature type="domain" description="Helicase ATP-binding" evidence="8">
    <location>
        <begin position="105"/>
        <end position="305"/>
    </location>
</feature>
<evidence type="ECO:0000256" key="3">
    <source>
        <dbReference type="ARBA" id="ARBA00022801"/>
    </source>
</evidence>
<dbReference type="PANTHER" id="PTHR47958">
    <property type="entry name" value="ATP-DEPENDENT RNA HELICASE DBP3"/>
    <property type="match status" value="1"/>
</dbReference>
<dbReference type="SUPFAM" id="SSF52540">
    <property type="entry name" value="P-loop containing nucleoside triphosphate hydrolases"/>
    <property type="match status" value="1"/>
</dbReference>
<evidence type="ECO:0000256" key="2">
    <source>
        <dbReference type="ARBA" id="ARBA00022741"/>
    </source>
</evidence>
<evidence type="ECO:0000313" key="11">
    <source>
        <dbReference type="EMBL" id="KAJ0408117.1"/>
    </source>
</evidence>
<dbReference type="Pfam" id="PF00270">
    <property type="entry name" value="DEAD"/>
    <property type="match status" value="1"/>
</dbReference>
<dbReference type="GO" id="GO:0003724">
    <property type="term" value="F:RNA helicase activity"/>
    <property type="evidence" value="ECO:0007669"/>
    <property type="project" value="UniProtKB-EC"/>
</dbReference>
<organism evidence="11 12">
    <name type="scientific">Pythium insidiosum</name>
    <name type="common">Pythiosis disease agent</name>
    <dbReference type="NCBI Taxonomy" id="114742"/>
    <lineage>
        <taxon>Eukaryota</taxon>
        <taxon>Sar</taxon>
        <taxon>Stramenopiles</taxon>
        <taxon>Oomycota</taxon>
        <taxon>Peronosporomycetes</taxon>
        <taxon>Pythiales</taxon>
        <taxon>Pythiaceae</taxon>
        <taxon>Pythium</taxon>
    </lineage>
</organism>
<feature type="short sequence motif" description="Q motif" evidence="6">
    <location>
        <begin position="74"/>
        <end position="102"/>
    </location>
</feature>
<dbReference type="Pfam" id="PF00271">
    <property type="entry name" value="Helicase_C"/>
    <property type="match status" value="1"/>
</dbReference>
<dbReference type="InterPro" id="IPR014014">
    <property type="entry name" value="RNA_helicase_DEAD_Q_motif"/>
</dbReference>
<keyword evidence="4" id="KW-0347">Helicase</keyword>
<dbReference type="InterPro" id="IPR014001">
    <property type="entry name" value="Helicase_ATP-bd"/>
</dbReference>
<evidence type="ECO:0000256" key="7">
    <source>
        <dbReference type="SAM" id="MobiDB-lite"/>
    </source>
</evidence>
<feature type="domain" description="DEAD-box RNA helicase Q" evidence="10">
    <location>
        <begin position="74"/>
        <end position="102"/>
    </location>
</feature>
<dbReference type="GO" id="GO:0003676">
    <property type="term" value="F:nucleic acid binding"/>
    <property type="evidence" value="ECO:0007669"/>
    <property type="project" value="InterPro"/>
</dbReference>
<dbReference type="AlphaFoldDB" id="A0AAD5MHK9"/>
<accession>A0AAD5MHK9</accession>
<dbReference type="Gene3D" id="3.40.50.300">
    <property type="entry name" value="P-loop containing nucleotide triphosphate hydrolases"/>
    <property type="match status" value="2"/>
</dbReference>
<dbReference type="InterPro" id="IPR044742">
    <property type="entry name" value="DEAD/DEAH_RhlB"/>
</dbReference>
<evidence type="ECO:0000256" key="4">
    <source>
        <dbReference type="ARBA" id="ARBA00022806"/>
    </source>
</evidence>
<protein>
    <recommendedName>
        <fullName evidence="1">RNA helicase</fullName>
        <ecNumber evidence="1">3.6.4.13</ecNumber>
    </recommendedName>
</protein>
<evidence type="ECO:0000256" key="1">
    <source>
        <dbReference type="ARBA" id="ARBA00012552"/>
    </source>
</evidence>
<sequence length="490" mass="53796">MTGDDAASDAESCGFAPLRKRPRAAIDAAEGPRLSGDASAVDSALGEPQETRWRRQELGIEVSVENGSVPPLTESFADMPLLPDTLNTLAAMGVRRPTPIQMQAIPCILEGRDVIGLAATGSGKTLCYLLPWVARSRANASGLVHTWASVSAAIISPSALIIAPTRELTEQIFQLLRRFSGEFNASSSGLVSIGRFFTAGVVCGGIAIDSQLQELRESPQGIDVLLATPGRLLDLLHRHAVRLDAVTYLVLDEVDRMLEETMELQLREVLLATNEVNRQTLLWSATMPRFLERLANSAVLAPVTIRVGMGSHRAGQTALHVTQDVIFVRPTTKKWRLLEVLRRIPTPPVLVFCNSHEAVDAVTRLLRHEQFHVAGLHGEKAQSFRFQVVTAFREGVVDVLVSTDLASRGLDFADVHHVILYDLPHTIEDYIHRCGRTGRRPDGTRGHVTAFFTTECTIASELRQLLQRTKQSIPPELDRLDRFGADHSNS</sequence>
<dbReference type="EC" id="3.6.4.13" evidence="1"/>
<evidence type="ECO:0000259" key="9">
    <source>
        <dbReference type="PROSITE" id="PS51194"/>
    </source>
</evidence>